<gene>
    <name evidence="9" type="ORF">ENJ89_10535</name>
</gene>
<comment type="pathway">
    <text evidence="1 7">Purine metabolism; purine nucleoside salvage.</text>
</comment>
<evidence type="ECO:0000256" key="1">
    <source>
        <dbReference type="ARBA" id="ARBA00005058"/>
    </source>
</evidence>
<dbReference type="NCBIfam" id="TIGR01697">
    <property type="entry name" value="PNPH-PUNA-XAPA"/>
    <property type="match status" value="1"/>
</dbReference>
<dbReference type="AlphaFoldDB" id="A0A7V5PQZ2"/>
<keyword evidence="6 7" id="KW-0808">Transferase</keyword>
<evidence type="ECO:0000256" key="7">
    <source>
        <dbReference type="PIRNR" id="PIRNR000477"/>
    </source>
</evidence>
<evidence type="ECO:0000259" key="8">
    <source>
        <dbReference type="Pfam" id="PF01048"/>
    </source>
</evidence>
<dbReference type="EC" id="2.4.2.1" evidence="7"/>
<dbReference type="PANTHER" id="PTHR11904">
    <property type="entry name" value="METHYLTHIOADENOSINE/PURINE NUCLEOSIDE PHOSPHORYLASE"/>
    <property type="match status" value="1"/>
</dbReference>
<dbReference type="PROSITE" id="PS01240">
    <property type="entry name" value="PNP_MTAP_2"/>
    <property type="match status" value="1"/>
</dbReference>
<dbReference type="EMBL" id="DROD01000670">
    <property type="protein sequence ID" value="HHJ53621.1"/>
    <property type="molecule type" value="Genomic_DNA"/>
</dbReference>
<accession>A0A7V5PQZ2</accession>
<dbReference type="GO" id="GO:0004731">
    <property type="term" value="F:purine-nucleoside phosphorylase activity"/>
    <property type="evidence" value="ECO:0007669"/>
    <property type="project" value="UniProtKB-EC"/>
</dbReference>
<protein>
    <recommendedName>
        <fullName evidence="7">Purine nucleoside phosphorylase</fullName>
        <ecNumber evidence="7">2.4.2.1</ecNumber>
    </recommendedName>
    <alternativeName>
        <fullName evidence="7">Inosine-guanosine phosphorylase</fullName>
    </alternativeName>
</protein>
<dbReference type="Gene3D" id="3.40.50.1580">
    <property type="entry name" value="Nucleoside phosphorylase domain"/>
    <property type="match status" value="1"/>
</dbReference>
<comment type="function">
    <text evidence="7">The purine nucleoside phosphorylases catalyze the phosphorolytic breakdown of the N-glycosidic bond in the beta-(deoxy)ribonucleoside molecules, with the formation of the corresponding free purine bases and pentose-1-phosphate.</text>
</comment>
<sequence>MSFDVQEYREKINEAVQFLKPQLGRKPRVGIILGTGLGDLVSEIKVEKEVPYEQIPHFPVSTVESHAGKLIIGELGGKAIVAMQGRFHYYEGYDMKQITFPVRVMAVLGIEYLLISNAAGGLNPQFRKGDLMLIDDHINLLGDNPLIGPNLDDFGPRFPDMSEPYSRQLIEIAEQAALDLKIKVQKGVFIAVPGPNLETRAEYRFMRTAGADAVGMSTIPEVIVAVHMGLKVLGISVITDLCFPDALEPAVVEEIIATANQAQPKLTAVMKEVVNRI</sequence>
<dbReference type="CDD" id="cd09009">
    <property type="entry name" value="PNP-EcPNPII_like"/>
    <property type="match status" value="1"/>
</dbReference>
<organism evidence="9">
    <name type="scientific">Caldithrix abyssi</name>
    <dbReference type="NCBI Taxonomy" id="187145"/>
    <lineage>
        <taxon>Bacteria</taxon>
        <taxon>Pseudomonadati</taxon>
        <taxon>Calditrichota</taxon>
        <taxon>Calditrichia</taxon>
        <taxon>Calditrichales</taxon>
        <taxon>Calditrichaceae</taxon>
        <taxon>Caldithrix</taxon>
    </lineage>
</organism>
<evidence type="ECO:0000256" key="2">
    <source>
        <dbReference type="ARBA" id="ARBA00006751"/>
    </source>
</evidence>
<comment type="caution">
    <text evidence="9">The sequence shown here is derived from an EMBL/GenBank/DDBJ whole genome shotgun (WGS) entry which is preliminary data.</text>
</comment>
<evidence type="ECO:0000256" key="3">
    <source>
        <dbReference type="ARBA" id="ARBA00011233"/>
    </source>
</evidence>
<dbReference type="GO" id="GO:0009116">
    <property type="term" value="P:nucleoside metabolic process"/>
    <property type="evidence" value="ECO:0007669"/>
    <property type="project" value="InterPro"/>
</dbReference>
<dbReference type="SUPFAM" id="SSF53167">
    <property type="entry name" value="Purine and uridine phosphorylases"/>
    <property type="match status" value="1"/>
</dbReference>
<name>A0A7V5PQZ2_CALAY</name>
<evidence type="ECO:0000313" key="9">
    <source>
        <dbReference type="EMBL" id="HHJ53621.1"/>
    </source>
</evidence>
<dbReference type="InterPro" id="IPR011268">
    <property type="entry name" value="Purine_phosphorylase"/>
</dbReference>
<dbReference type="InterPro" id="IPR011270">
    <property type="entry name" value="Pur_Nuc_Pase_Ino/Guo-sp"/>
</dbReference>
<dbReference type="NCBIfam" id="TIGR01700">
    <property type="entry name" value="PNPH"/>
    <property type="match status" value="1"/>
</dbReference>
<dbReference type="InterPro" id="IPR000845">
    <property type="entry name" value="Nucleoside_phosphorylase_d"/>
</dbReference>
<evidence type="ECO:0000256" key="5">
    <source>
        <dbReference type="ARBA" id="ARBA00022676"/>
    </source>
</evidence>
<dbReference type="InterPro" id="IPR018099">
    <property type="entry name" value="Purine_phosphorylase-2_CS"/>
</dbReference>
<feature type="domain" description="Nucleoside phosphorylase" evidence="8">
    <location>
        <begin position="28"/>
        <end position="274"/>
    </location>
</feature>
<dbReference type="PANTHER" id="PTHR11904:SF9">
    <property type="entry name" value="PURINE NUCLEOSIDE PHOSPHORYLASE-RELATED"/>
    <property type="match status" value="1"/>
</dbReference>
<dbReference type="InterPro" id="IPR035994">
    <property type="entry name" value="Nucleoside_phosphorylase_sf"/>
</dbReference>
<evidence type="ECO:0000256" key="4">
    <source>
        <dbReference type="ARBA" id="ARBA00022553"/>
    </source>
</evidence>
<comment type="similarity">
    <text evidence="2 7">Belongs to the PNP/MTAP phosphorylase family.</text>
</comment>
<dbReference type="Proteomes" id="UP000886124">
    <property type="component" value="Unassembled WGS sequence"/>
</dbReference>
<dbReference type="FunFam" id="3.40.50.1580:FF:000010">
    <property type="entry name" value="Purine nucleoside phosphorylase"/>
    <property type="match status" value="1"/>
</dbReference>
<evidence type="ECO:0000256" key="6">
    <source>
        <dbReference type="ARBA" id="ARBA00022679"/>
    </source>
</evidence>
<reference evidence="9" key="1">
    <citation type="journal article" date="2020" name="mSystems">
        <title>Genome- and Community-Level Interaction Insights into Carbon Utilization and Element Cycling Functions of Hydrothermarchaeota in Hydrothermal Sediment.</title>
        <authorList>
            <person name="Zhou Z."/>
            <person name="Liu Y."/>
            <person name="Xu W."/>
            <person name="Pan J."/>
            <person name="Luo Z.H."/>
            <person name="Li M."/>
        </authorList>
    </citation>
    <scope>NUCLEOTIDE SEQUENCE [LARGE SCALE GENOMIC DNA]</scope>
    <source>
        <strain evidence="9">HyVt-527</strain>
    </source>
</reference>
<dbReference type="GO" id="GO:0005737">
    <property type="term" value="C:cytoplasm"/>
    <property type="evidence" value="ECO:0007669"/>
    <property type="project" value="TreeGrafter"/>
</dbReference>
<dbReference type="Pfam" id="PF01048">
    <property type="entry name" value="PNP_UDP_1"/>
    <property type="match status" value="1"/>
</dbReference>
<keyword evidence="5 7" id="KW-0328">Glycosyltransferase</keyword>
<keyword evidence="4" id="KW-0597">Phosphoprotein</keyword>
<proteinExistence type="inferred from homology"/>
<comment type="subunit">
    <text evidence="3">Homotrimer.</text>
</comment>
<dbReference type="PIRSF" id="PIRSF000477">
    <property type="entry name" value="PurNPase"/>
    <property type="match status" value="1"/>
</dbReference>
<dbReference type="NCBIfam" id="NF006054">
    <property type="entry name" value="PRK08202.1"/>
    <property type="match status" value="1"/>
</dbReference>
<dbReference type="UniPathway" id="UPA00606"/>